<organism evidence="1">
    <name type="scientific">marine sediment metagenome</name>
    <dbReference type="NCBI Taxonomy" id="412755"/>
    <lineage>
        <taxon>unclassified sequences</taxon>
        <taxon>metagenomes</taxon>
        <taxon>ecological metagenomes</taxon>
    </lineage>
</organism>
<protein>
    <submittedName>
        <fullName evidence="1">Uncharacterized protein</fullName>
    </submittedName>
</protein>
<proteinExistence type="predicted"/>
<comment type="caution">
    <text evidence="1">The sequence shown here is derived from an EMBL/GenBank/DDBJ whole genome shotgun (WGS) entry which is preliminary data.</text>
</comment>
<evidence type="ECO:0000313" key="1">
    <source>
        <dbReference type="EMBL" id="GAG77657.1"/>
    </source>
</evidence>
<dbReference type="EMBL" id="BART01017433">
    <property type="protein sequence ID" value="GAG77657.1"/>
    <property type="molecule type" value="Genomic_DNA"/>
</dbReference>
<name>X1B8M1_9ZZZZ</name>
<feature type="non-terminal residue" evidence="1">
    <location>
        <position position="1"/>
    </location>
</feature>
<reference evidence="1" key="1">
    <citation type="journal article" date="2014" name="Front. Microbiol.">
        <title>High frequency of phylogenetically diverse reductive dehalogenase-homologous genes in deep subseafloor sedimentary metagenomes.</title>
        <authorList>
            <person name="Kawai M."/>
            <person name="Futagami T."/>
            <person name="Toyoda A."/>
            <person name="Takaki Y."/>
            <person name="Nishi S."/>
            <person name="Hori S."/>
            <person name="Arai W."/>
            <person name="Tsubouchi T."/>
            <person name="Morono Y."/>
            <person name="Uchiyama I."/>
            <person name="Ito T."/>
            <person name="Fujiyama A."/>
            <person name="Inagaki F."/>
            <person name="Takami H."/>
        </authorList>
    </citation>
    <scope>NUCLEOTIDE SEQUENCE</scope>
    <source>
        <strain evidence="1">Expedition CK06-06</strain>
    </source>
</reference>
<sequence length="57" mass="6519">TIIINGGVIIVDDVCVFSYAERSSSDRLKLYYISPMRISYVPIKDGTFDPNYVLITW</sequence>
<accession>X1B8M1</accession>
<dbReference type="AlphaFoldDB" id="X1B8M1"/>
<gene>
    <name evidence="1" type="ORF">S01H4_33187</name>
</gene>